<dbReference type="RefSeq" id="WP_073380810.1">
    <property type="nucleotide sequence ID" value="NZ_FQZK01000012.1"/>
</dbReference>
<keyword evidence="2" id="KW-0813">Transport</keyword>
<evidence type="ECO:0000313" key="6">
    <source>
        <dbReference type="EMBL" id="SHJ99924.1"/>
    </source>
</evidence>
<dbReference type="Pfam" id="PF00005">
    <property type="entry name" value="ABC_tran"/>
    <property type="match status" value="1"/>
</dbReference>
<dbReference type="Gene3D" id="3.40.50.300">
    <property type="entry name" value="P-loop containing nucleotide triphosphate hydrolases"/>
    <property type="match status" value="1"/>
</dbReference>
<dbReference type="GO" id="GO:0016887">
    <property type="term" value="F:ATP hydrolysis activity"/>
    <property type="evidence" value="ECO:0007669"/>
    <property type="project" value="InterPro"/>
</dbReference>
<organism evidence="6 7">
    <name type="scientific">Nocardiopsis flavescens</name>
    <dbReference type="NCBI Taxonomy" id="758803"/>
    <lineage>
        <taxon>Bacteria</taxon>
        <taxon>Bacillati</taxon>
        <taxon>Actinomycetota</taxon>
        <taxon>Actinomycetes</taxon>
        <taxon>Streptosporangiales</taxon>
        <taxon>Nocardiopsidaceae</taxon>
        <taxon>Nocardiopsis</taxon>
    </lineage>
</organism>
<dbReference type="InterPro" id="IPR027417">
    <property type="entry name" value="P-loop_NTPase"/>
</dbReference>
<evidence type="ECO:0000256" key="2">
    <source>
        <dbReference type="ARBA" id="ARBA00022448"/>
    </source>
</evidence>
<proteinExistence type="inferred from homology"/>
<feature type="domain" description="ABC transporter" evidence="5">
    <location>
        <begin position="2"/>
        <end position="227"/>
    </location>
</feature>
<comment type="similarity">
    <text evidence="1">Belongs to the ABC transporter superfamily.</text>
</comment>
<dbReference type="PANTHER" id="PTHR43335">
    <property type="entry name" value="ABC TRANSPORTER, ATP-BINDING PROTEIN"/>
    <property type="match status" value="1"/>
</dbReference>
<dbReference type="PROSITE" id="PS00211">
    <property type="entry name" value="ABC_TRANSPORTER_1"/>
    <property type="match status" value="1"/>
</dbReference>
<reference evidence="6 7" key="1">
    <citation type="submission" date="2016-11" db="EMBL/GenBank/DDBJ databases">
        <authorList>
            <person name="Jaros S."/>
            <person name="Januszkiewicz K."/>
            <person name="Wedrychowicz H."/>
        </authorList>
    </citation>
    <scope>NUCLEOTIDE SEQUENCE [LARGE SCALE GENOMIC DNA]</scope>
    <source>
        <strain evidence="6 7">CGMCC 4.5723</strain>
    </source>
</reference>
<evidence type="ECO:0000256" key="3">
    <source>
        <dbReference type="ARBA" id="ARBA00022741"/>
    </source>
</evidence>
<dbReference type="PROSITE" id="PS50893">
    <property type="entry name" value="ABC_TRANSPORTER_2"/>
    <property type="match status" value="1"/>
</dbReference>
<keyword evidence="4 6" id="KW-0067">ATP-binding</keyword>
<dbReference type="SUPFAM" id="SSF52540">
    <property type="entry name" value="P-loop containing nucleoside triphosphate hydrolases"/>
    <property type="match status" value="1"/>
</dbReference>
<dbReference type="GO" id="GO:0005524">
    <property type="term" value="F:ATP binding"/>
    <property type="evidence" value="ECO:0007669"/>
    <property type="project" value="UniProtKB-KW"/>
</dbReference>
<evidence type="ECO:0000313" key="7">
    <source>
        <dbReference type="Proteomes" id="UP000184452"/>
    </source>
</evidence>
<dbReference type="EMBL" id="FQZK01000012">
    <property type="protein sequence ID" value="SHJ99924.1"/>
    <property type="molecule type" value="Genomic_DNA"/>
</dbReference>
<protein>
    <submittedName>
        <fullName evidence="6">ABC-2 type transport system ATP-binding protein</fullName>
    </submittedName>
</protein>
<keyword evidence="3" id="KW-0547">Nucleotide-binding</keyword>
<dbReference type="PANTHER" id="PTHR43335:SF4">
    <property type="entry name" value="ABC TRANSPORTER, ATP-BINDING PROTEIN"/>
    <property type="match status" value="1"/>
</dbReference>
<evidence type="ECO:0000256" key="4">
    <source>
        <dbReference type="ARBA" id="ARBA00022840"/>
    </source>
</evidence>
<keyword evidence="7" id="KW-1185">Reference proteome</keyword>
<evidence type="ECO:0000256" key="1">
    <source>
        <dbReference type="ARBA" id="ARBA00005417"/>
    </source>
</evidence>
<dbReference type="InterPro" id="IPR003439">
    <property type="entry name" value="ABC_transporter-like_ATP-bd"/>
</dbReference>
<evidence type="ECO:0000259" key="5">
    <source>
        <dbReference type="PROSITE" id="PS50893"/>
    </source>
</evidence>
<dbReference type="AlphaFoldDB" id="A0A1M6NWC7"/>
<dbReference type="SMART" id="SM00382">
    <property type="entry name" value="AAA"/>
    <property type="match status" value="1"/>
</dbReference>
<name>A0A1M6NWC7_9ACTN</name>
<accession>A0A1M6NWC7</accession>
<sequence>MIAVRELVKRYGDTVAVDGLTFAVEPGRVTGFLGPNGAGKSTTLRMVLGLDVPTSGTATVDGAPYRDLPSPTRRVGALLDPGAVDPGRTAHGHLLWQARAAGIGRARVDEVLGLVGLEGRGGHAIRHLSLGMRQRLGIAGALLGDPGVLILDEPLNGLDPEGIVWVRRLLRGFAREGRTVLVSSHLMNEMEATADHVLVVSRGRLVADVGVAELAAGARERVEVASPDPAGLAALLARAGAAPSAAADGRLVVTGMDAARVGELAAAHGVVLHALVPVRARLEDAFIRLTGDGGRTPVRDAGTAGEGEWVR</sequence>
<dbReference type="Proteomes" id="UP000184452">
    <property type="component" value="Unassembled WGS sequence"/>
</dbReference>
<dbReference type="OrthoDB" id="3452254at2"/>
<dbReference type="InterPro" id="IPR017871">
    <property type="entry name" value="ABC_transporter-like_CS"/>
</dbReference>
<dbReference type="InterPro" id="IPR003593">
    <property type="entry name" value="AAA+_ATPase"/>
</dbReference>
<dbReference type="STRING" id="758803.SAMN05421803_112134"/>
<gene>
    <name evidence="6" type="ORF">SAMN05421803_112134</name>
</gene>